<evidence type="ECO:0000259" key="1">
    <source>
        <dbReference type="Pfam" id="PF00481"/>
    </source>
</evidence>
<dbReference type="InterPro" id="IPR001932">
    <property type="entry name" value="PPM-type_phosphatase-like_dom"/>
</dbReference>
<gene>
    <name evidence="2" type="ORF">ADEAN_000937400</name>
</gene>
<dbReference type="EMBL" id="LR877167">
    <property type="protein sequence ID" value="CAD2221839.1"/>
    <property type="molecule type" value="Genomic_DNA"/>
</dbReference>
<dbReference type="InterPro" id="IPR036457">
    <property type="entry name" value="PPM-type-like_dom_sf"/>
</dbReference>
<dbReference type="Gene3D" id="3.60.40.10">
    <property type="entry name" value="PPM-type phosphatase domain"/>
    <property type="match status" value="1"/>
</dbReference>
<dbReference type="AlphaFoldDB" id="A0A7G2CR32"/>
<sequence>MIPTGLSITRICNVHRATNTLEVRRLLYLFGPSVFYRAAVAMEEIEPNFSDPSALDEAVRTTARNAKVQGVLSVTRSFGDFDLKYGNTPFLPSCPLKNKMEAIDAPLRIEQLGKIELGKEEFVSPLVVSNVPEVHVYQRGAIPPPPENEEEAISYDLLVVGCDGIWERQSVVHIAQRADDALQPLLKDTYMRENNSQVWWRQVEEALKEVIQVTLRHAIAPISKPNGNFLGGDNLSLNLTLLL</sequence>
<organism evidence="2 3">
    <name type="scientific">Angomonas deanei</name>
    <dbReference type="NCBI Taxonomy" id="59799"/>
    <lineage>
        <taxon>Eukaryota</taxon>
        <taxon>Discoba</taxon>
        <taxon>Euglenozoa</taxon>
        <taxon>Kinetoplastea</taxon>
        <taxon>Metakinetoplastina</taxon>
        <taxon>Trypanosomatida</taxon>
        <taxon>Trypanosomatidae</taxon>
        <taxon>Strigomonadinae</taxon>
        <taxon>Angomonas</taxon>
    </lineage>
</organism>
<dbReference type="OrthoDB" id="10551091at2759"/>
<dbReference type="SUPFAM" id="SSF81606">
    <property type="entry name" value="PP2C-like"/>
    <property type="match status" value="1"/>
</dbReference>
<feature type="domain" description="PPM-type phosphatase" evidence="1">
    <location>
        <begin position="64"/>
        <end position="179"/>
    </location>
</feature>
<evidence type="ECO:0000313" key="3">
    <source>
        <dbReference type="Proteomes" id="UP000515908"/>
    </source>
</evidence>
<protein>
    <submittedName>
        <fullName evidence="2">Protein phosphatase 2C, putative</fullName>
    </submittedName>
</protein>
<accession>A0A7G2CR32</accession>
<dbReference type="Proteomes" id="UP000515908">
    <property type="component" value="Chromosome 23"/>
</dbReference>
<dbReference type="Pfam" id="PF00481">
    <property type="entry name" value="PP2C"/>
    <property type="match status" value="1"/>
</dbReference>
<evidence type="ECO:0000313" key="2">
    <source>
        <dbReference type="EMBL" id="CAD2221839.1"/>
    </source>
</evidence>
<proteinExistence type="predicted"/>
<name>A0A7G2CR32_9TRYP</name>
<keyword evidence="3" id="KW-1185">Reference proteome</keyword>
<dbReference type="VEuPathDB" id="TriTrypDB:ADEAN_000937400"/>
<reference evidence="2 3" key="1">
    <citation type="submission" date="2020-08" db="EMBL/GenBank/DDBJ databases">
        <authorList>
            <person name="Newling K."/>
            <person name="Davey J."/>
            <person name="Forrester S."/>
        </authorList>
    </citation>
    <scope>NUCLEOTIDE SEQUENCE [LARGE SCALE GENOMIC DNA]</scope>
    <source>
        <strain evidence="3">Crithidia deanei Carvalho (ATCC PRA-265)</strain>
    </source>
</reference>